<dbReference type="RefSeq" id="WP_009047321.1">
    <property type="nucleotide sequence ID" value="NZ_CM001490.1"/>
</dbReference>
<proteinExistence type="predicted"/>
<dbReference type="InterPro" id="IPR003458">
    <property type="entry name" value="Phage_T4_Gp38_tail_assem"/>
</dbReference>
<name>A0AB33WSC5_9PSED</name>
<accession>A0AB33WSC5</accession>
<dbReference type="AlphaFoldDB" id="A0AB33WSC5"/>
<evidence type="ECO:0000313" key="1">
    <source>
        <dbReference type="EMBL" id="EIM16019.1"/>
    </source>
</evidence>
<sequence length="200" mass="22636">MANYLINQVQALVGPVTFPAVPGLGVQLPSNAVELPHELPEPESGYVWAWIDNAPIQLPDRRGTIYHIQTGTLTQWTELGELPVGFTDKPWPGKHFIWVEGDWKLDEEAKSAAESKSTQAERDSRLREASLRIAPLQYALELGEASSEEQSTLLEWKRYCVALNRIEQQPGYPFEVEWPVLNLEAPRGPLKTLRSFFRSK</sequence>
<comment type="caution">
    <text evidence="1">The sequence shown here is derived from an EMBL/GenBank/DDBJ whole genome shotgun (WGS) entry which is preliminary data.</text>
</comment>
<dbReference type="EMBL" id="AHOT01000019">
    <property type="protein sequence ID" value="EIM16019.1"/>
    <property type="molecule type" value="Genomic_DNA"/>
</dbReference>
<protein>
    <submittedName>
        <fullName evidence="1">Phage tail protein</fullName>
    </submittedName>
</protein>
<dbReference type="Pfam" id="PF02413">
    <property type="entry name" value="Caudo_TAP"/>
    <property type="match status" value="1"/>
</dbReference>
<gene>
    <name evidence="1" type="ORF">PchlO6_1302</name>
</gene>
<organism evidence="1 2">
    <name type="scientific">Pseudomonas chlororaphis O6</name>
    <dbReference type="NCBI Taxonomy" id="1037915"/>
    <lineage>
        <taxon>Bacteria</taxon>
        <taxon>Pseudomonadati</taxon>
        <taxon>Pseudomonadota</taxon>
        <taxon>Gammaproteobacteria</taxon>
        <taxon>Pseudomonadales</taxon>
        <taxon>Pseudomonadaceae</taxon>
        <taxon>Pseudomonas</taxon>
    </lineage>
</organism>
<reference evidence="1 2" key="1">
    <citation type="journal article" date="2012" name="PLoS Genet.">
        <title>Comparative Genomics of Plant-Associated Pseudomonas spp.: Insights into Diversity and Inheritance of Traits Involved in Multitrophic Interactions.</title>
        <authorList>
            <person name="Loper J.E."/>
            <person name="Hassan K.A."/>
            <person name="Mavrodi D.V."/>
            <person name="Davis E.W.II."/>
            <person name="Lim C.K."/>
            <person name="Shaffer B.T."/>
            <person name="Elbourne L.D."/>
            <person name="Stockwell V.O."/>
            <person name="Hartney S.L."/>
            <person name="Breakwell K."/>
            <person name="Henkels M.D."/>
            <person name="Tetu S.G."/>
            <person name="Rangel L.I."/>
            <person name="Kidarsa T.A."/>
            <person name="Wilson N.L."/>
            <person name="van de Mortel J.E."/>
            <person name="Song C."/>
            <person name="Blumhagen R."/>
            <person name="Radune D."/>
            <person name="Hostetler J.B."/>
            <person name="Brinkac L.M."/>
            <person name="Durkin A.S."/>
            <person name="Kluepfel D.A."/>
            <person name="Wechter W.P."/>
            <person name="Anderson A.J."/>
            <person name="Kim Y.C."/>
            <person name="Pierson L.S.III."/>
            <person name="Pierson E.A."/>
            <person name="Lindow S.E."/>
            <person name="Kobayashi D.Y."/>
            <person name="Raaijmakers J.M."/>
            <person name="Weller D.M."/>
            <person name="Thomashow L.S."/>
            <person name="Allen A.E."/>
            <person name="Paulsen I.T."/>
        </authorList>
    </citation>
    <scope>NUCLEOTIDE SEQUENCE [LARGE SCALE GENOMIC DNA]</scope>
    <source>
        <strain evidence="1 2">O6</strain>
    </source>
</reference>
<dbReference type="Proteomes" id="UP000003790">
    <property type="component" value="Chromosome"/>
</dbReference>
<evidence type="ECO:0000313" key="2">
    <source>
        <dbReference type="Proteomes" id="UP000003790"/>
    </source>
</evidence>